<dbReference type="Proteomes" id="UP001293593">
    <property type="component" value="Unassembled WGS sequence"/>
</dbReference>
<proteinExistence type="inferred from homology"/>
<sequence>MLRDSEAPQNSNLRGLIVGNYCHDVLLRDGAVIGETIGGSASFISPVLDTFSISHHLVAKVGPDFAYVTKHPPIVMPCFETTVFHAYFDSNIDASGDLDRVLKRVRACDAIRVSDLPESRFDFGMAVGVGGEILPETLERMVEICDKVFVDVQALIRTFDAVDGTVKPIALKESGFFHLLPRIGFLKASSDEAMFIDLQEVRKLCCVLVTHGKEGCRVYWKDGDMEIAPFSVSQVDPTGAGDGFLGGFVAGLVQGLAVSDAAILGNFFGSLTVSQVGPPKLNTMLSQMVKDEIHKRRKIERNNAMLSFEKAREEQQFYASLSAAKETTMRQIQESEGNPPNSSTKVMEQNDENSKLLLKSVQEESIGIDNGAS</sequence>
<organism evidence="6 7">
    <name type="scientific">Acacia crassicarpa</name>
    <name type="common">northern wattle</name>
    <dbReference type="NCBI Taxonomy" id="499986"/>
    <lineage>
        <taxon>Eukaryota</taxon>
        <taxon>Viridiplantae</taxon>
        <taxon>Streptophyta</taxon>
        <taxon>Embryophyta</taxon>
        <taxon>Tracheophyta</taxon>
        <taxon>Spermatophyta</taxon>
        <taxon>Magnoliopsida</taxon>
        <taxon>eudicotyledons</taxon>
        <taxon>Gunneridae</taxon>
        <taxon>Pentapetalae</taxon>
        <taxon>rosids</taxon>
        <taxon>fabids</taxon>
        <taxon>Fabales</taxon>
        <taxon>Fabaceae</taxon>
        <taxon>Caesalpinioideae</taxon>
        <taxon>mimosoid clade</taxon>
        <taxon>Acacieae</taxon>
        <taxon>Acacia</taxon>
    </lineage>
</organism>
<dbReference type="PROSITE" id="PS00584">
    <property type="entry name" value="PFKB_KINASES_2"/>
    <property type="match status" value="1"/>
</dbReference>
<reference evidence="6" key="1">
    <citation type="submission" date="2023-10" db="EMBL/GenBank/DDBJ databases">
        <title>Chromosome-level genome of the transformable northern wattle, Acacia crassicarpa.</title>
        <authorList>
            <person name="Massaro I."/>
            <person name="Sinha N.R."/>
            <person name="Poethig S."/>
            <person name="Leichty A.R."/>
        </authorList>
    </citation>
    <scope>NUCLEOTIDE SEQUENCE</scope>
    <source>
        <strain evidence="6">Acra3RX</strain>
        <tissue evidence="6">Leaf</tissue>
    </source>
</reference>
<dbReference type="Gene3D" id="3.40.1190.20">
    <property type="match status" value="1"/>
</dbReference>
<feature type="compositionally biased region" description="Polar residues" evidence="4">
    <location>
        <begin position="329"/>
        <end position="347"/>
    </location>
</feature>
<dbReference type="GO" id="GO:0016301">
    <property type="term" value="F:kinase activity"/>
    <property type="evidence" value="ECO:0007669"/>
    <property type="project" value="UniProtKB-KW"/>
</dbReference>
<feature type="region of interest" description="Disordered" evidence="4">
    <location>
        <begin position="328"/>
        <end position="373"/>
    </location>
</feature>
<dbReference type="InterPro" id="IPR029056">
    <property type="entry name" value="Ribokinase-like"/>
</dbReference>
<comment type="similarity">
    <text evidence="1">Belongs to the carbohydrate kinase PfkB family.</text>
</comment>
<dbReference type="InterPro" id="IPR002173">
    <property type="entry name" value="Carboh/pur_kinase_PfkB_CS"/>
</dbReference>
<dbReference type="AlphaFoldDB" id="A0AAE1MWK5"/>
<evidence type="ECO:0000256" key="1">
    <source>
        <dbReference type="ARBA" id="ARBA00010688"/>
    </source>
</evidence>
<dbReference type="EMBL" id="JAWXYG010000003">
    <property type="protein sequence ID" value="KAK4278578.1"/>
    <property type="molecule type" value="Genomic_DNA"/>
</dbReference>
<dbReference type="Pfam" id="PF00294">
    <property type="entry name" value="PfkB"/>
    <property type="match status" value="1"/>
</dbReference>
<accession>A0AAE1MWK5</accession>
<evidence type="ECO:0000313" key="6">
    <source>
        <dbReference type="EMBL" id="KAK4278578.1"/>
    </source>
</evidence>
<comment type="caution">
    <text evidence="6">The sequence shown here is derived from an EMBL/GenBank/DDBJ whole genome shotgun (WGS) entry which is preliminary data.</text>
</comment>
<gene>
    <name evidence="6" type="ORF">QN277_016407</name>
</gene>
<protein>
    <recommendedName>
        <fullName evidence="5">Carbohydrate kinase PfkB domain-containing protein</fullName>
    </recommendedName>
</protein>
<keyword evidence="7" id="KW-1185">Reference proteome</keyword>
<evidence type="ECO:0000256" key="2">
    <source>
        <dbReference type="ARBA" id="ARBA00022679"/>
    </source>
</evidence>
<keyword evidence="3" id="KW-0418">Kinase</keyword>
<dbReference type="GO" id="GO:0010264">
    <property type="term" value="P:myo-inositol hexakisphosphate biosynthetic process"/>
    <property type="evidence" value="ECO:0007669"/>
    <property type="project" value="TreeGrafter"/>
</dbReference>
<evidence type="ECO:0000259" key="5">
    <source>
        <dbReference type="Pfam" id="PF00294"/>
    </source>
</evidence>
<dbReference type="InterPro" id="IPR050306">
    <property type="entry name" value="PfkB_Carbo_kinase"/>
</dbReference>
<dbReference type="PANTHER" id="PTHR43085">
    <property type="entry name" value="HEXOKINASE FAMILY MEMBER"/>
    <property type="match status" value="1"/>
</dbReference>
<dbReference type="SUPFAM" id="SSF53613">
    <property type="entry name" value="Ribokinase-like"/>
    <property type="match status" value="1"/>
</dbReference>
<feature type="domain" description="Carbohydrate kinase PfkB" evidence="5">
    <location>
        <begin position="207"/>
        <end position="278"/>
    </location>
</feature>
<keyword evidence="2" id="KW-0808">Transferase</keyword>
<name>A0AAE1MWK5_9FABA</name>
<dbReference type="PANTHER" id="PTHR43085:SF13">
    <property type="entry name" value="INOSITOL 3-KINASE"/>
    <property type="match status" value="1"/>
</dbReference>
<dbReference type="InterPro" id="IPR011611">
    <property type="entry name" value="PfkB_dom"/>
</dbReference>
<evidence type="ECO:0000313" key="7">
    <source>
        <dbReference type="Proteomes" id="UP001293593"/>
    </source>
</evidence>
<evidence type="ECO:0000256" key="3">
    <source>
        <dbReference type="ARBA" id="ARBA00022777"/>
    </source>
</evidence>
<evidence type="ECO:0000256" key="4">
    <source>
        <dbReference type="SAM" id="MobiDB-lite"/>
    </source>
</evidence>